<protein>
    <submittedName>
        <fullName evidence="1">Uncharacterized protein</fullName>
    </submittedName>
</protein>
<dbReference type="AlphaFoldDB" id="A0A9X3WM78"/>
<dbReference type="RefSeq" id="WP_259866516.1">
    <property type="nucleotide sequence ID" value="NZ_JAOALK010000009.1"/>
</dbReference>
<sequence length="196" mass="22303">MLTYEQIVNQLMTALISNELKAHNVKNKLEISSLDKEFSCTCVLGKNKAPHLVRAKLSFEWDSHLTATSVYGSDCSFYHDDSIECMHDEVEANASIEFGIAYNIAIAKGYENESQKIYSELMKVFKGIMEHENFPNITWEVTVNNEGMTFVSSINATQYWEIDVANTQIISFDGILEEVYHILQGIEELPFIEKGE</sequence>
<evidence type="ECO:0000313" key="2">
    <source>
        <dbReference type="Proteomes" id="UP001145072"/>
    </source>
</evidence>
<evidence type="ECO:0000313" key="1">
    <source>
        <dbReference type="EMBL" id="MDC3419839.1"/>
    </source>
</evidence>
<gene>
    <name evidence="1" type="ORF">NC661_05585</name>
</gene>
<proteinExistence type="predicted"/>
<organism evidence="1 2">
    <name type="scientific">Aquibacillus koreensis</name>
    <dbReference type="NCBI Taxonomy" id="279446"/>
    <lineage>
        <taxon>Bacteria</taxon>
        <taxon>Bacillati</taxon>
        <taxon>Bacillota</taxon>
        <taxon>Bacilli</taxon>
        <taxon>Bacillales</taxon>
        <taxon>Bacillaceae</taxon>
        <taxon>Aquibacillus</taxon>
    </lineage>
</organism>
<name>A0A9X3WM78_9BACI</name>
<keyword evidence="2" id="KW-1185">Reference proteome</keyword>
<dbReference type="EMBL" id="JAMQJZ010000003">
    <property type="protein sequence ID" value="MDC3419839.1"/>
    <property type="molecule type" value="Genomic_DNA"/>
</dbReference>
<reference evidence="1" key="1">
    <citation type="submission" date="2022-06" db="EMBL/GenBank/DDBJ databases">
        <title>Aquibacillus sp. a new bacterium isolated from soil saline samples.</title>
        <authorList>
            <person name="Galisteo C."/>
            <person name="De La Haba R."/>
            <person name="Sanchez-Porro C."/>
            <person name="Ventosa A."/>
        </authorList>
    </citation>
    <scope>NUCLEOTIDE SEQUENCE</scope>
    <source>
        <strain evidence="1">JCM 12387</strain>
    </source>
</reference>
<accession>A0A9X3WM78</accession>
<dbReference type="Proteomes" id="UP001145072">
    <property type="component" value="Unassembled WGS sequence"/>
</dbReference>
<comment type="caution">
    <text evidence="1">The sequence shown here is derived from an EMBL/GenBank/DDBJ whole genome shotgun (WGS) entry which is preliminary data.</text>
</comment>